<evidence type="ECO:0000313" key="3">
    <source>
        <dbReference type="Proteomes" id="UP000280935"/>
    </source>
</evidence>
<dbReference type="SMART" id="SM00773">
    <property type="entry name" value="WGR"/>
    <property type="match status" value="1"/>
</dbReference>
<evidence type="ECO:0000259" key="1">
    <source>
        <dbReference type="PROSITE" id="PS51977"/>
    </source>
</evidence>
<proteinExistence type="predicted"/>
<protein>
    <submittedName>
        <fullName evidence="2">DUF4132 domain-containing protein</fullName>
    </submittedName>
</protein>
<dbReference type="EMBL" id="RQYT01000038">
    <property type="protein sequence ID" value="RRD48508.1"/>
    <property type="molecule type" value="Genomic_DNA"/>
</dbReference>
<name>A0A3P1WRN8_9ACTN</name>
<gene>
    <name evidence="2" type="ORF">EII35_12600</name>
</gene>
<dbReference type="Gene3D" id="2.20.140.10">
    <property type="entry name" value="WGR domain"/>
    <property type="match status" value="1"/>
</dbReference>
<comment type="caution">
    <text evidence="2">The sequence shown here is derived from an EMBL/GenBank/DDBJ whole genome shotgun (WGS) entry which is preliminary data.</text>
</comment>
<dbReference type="InterPro" id="IPR008893">
    <property type="entry name" value="WGR_domain"/>
</dbReference>
<dbReference type="OrthoDB" id="4554725at2"/>
<dbReference type="RefSeq" id="WP_125228819.1">
    <property type="nucleotide sequence ID" value="NZ_RQYT01000038.1"/>
</dbReference>
<evidence type="ECO:0000313" key="2">
    <source>
        <dbReference type="EMBL" id="RRD48508.1"/>
    </source>
</evidence>
<dbReference type="Pfam" id="PF13569">
    <property type="entry name" value="DUF4132"/>
    <property type="match status" value="1"/>
</dbReference>
<dbReference type="AlphaFoldDB" id="A0A3P1WRN8"/>
<dbReference type="CDD" id="cd07996">
    <property type="entry name" value="WGR_MMR_like"/>
    <property type="match status" value="1"/>
</dbReference>
<dbReference type="InterPro" id="IPR036930">
    <property type="entry name" value="WGR_dom_sf"/>
</dbReference>
<feature type="domain" description="WGR" evidence="1">
    <location>
        <begin position="1"/>
        <end position="81"/>
    </location>
</feature>
<dbReference type="Pfam" id="PF05406">
    <property type="entry name" value="WGR"/>
    <property type="match status" value="1"/>
</dbReference>
<dbReference type="Proteomes" id="UP000280935">
    <property type="component" value="Unassembled WGS sequence"/>
</dbReference>
<dbReference type="PROSITE" id="PS51977">
    <property type="entry name" value="WGR"/>
    <property type="match status" value="1"/>
</dbReference>
<dbReference type="InterPro" id="IPR049809">
    <property type="entry name" value="YehF/YfeS-like_WGR"/>
</dbReference>
<accession>A0A3P1WRN8</accession>
<sequence>MQRRLSLTEGSSDKFWYIDVVGDSVTVRYGRRGSDGTTRTKQYATAEKALAEAEKQVTAKLRKGYSDEDGAPEAALTPVEPTNARTAGMKQAKRTVEPEPEPTVLEPMTVSDVAADDLGLRVSPFELGYDLSREVTIESDITPIDLAAEEERATRLLASEKILDDPWDNERLATPEPLFTTVPDEPRRRWWARRIGTWAEENLPARKGTWGPPPSLQEPRWLGVVLKTNWEAKAKSITLQLRNRKVDALVARGVLALRSEEERQAAIDALPSPLPPLFTLNQVGMWRNASREPFLAAALSCLTAAQARELYEQVPAKGTADFTQVTALSALLLPTPEERAAFARRTKAPLTSWDEVVPWLIATGHHGFDTLLRHFKDVSKGEAETSARCLAEAAHGPGMTPLFLDLLATKAARVAQEWLTEHVAHALAAELTPTRAETLKPTLRALPVEQLRQVLDDTTGPTRAALEEIIAEADTPELPADTDWWVAAATDLPRSQKLPFDVTSLPPLLVADHRLGPDQVKQLLRALSAESEHPLVTALRRQAETTVRDRFAVALFRAWIGSGAPSRQGWCMTGAGWLGDSTFIHELTPLLREWPGQSQHQRAVKGLTALRNVATDSALQAISGIAAKVKFAGLKKRAGEAMDEIAEQRGLSRDELEDRILPDGGLDERGTRIFSYGTRRFLAHVTPDGRIAARLLDADDHPSGKVLTSLPAPNKSDDQARATVAKAEFAAMKKDLTAMVKIQTTRFEQAMVQDRRWNPRDHATLIAPHPVLRRLLAGVVWGVHAADGSLAATARIDEDGTLTDPDDDPIEIPDDGSVSIVHPLDLTDEQLSIWGEVLADYELTTPFRQLDRPTFTLPRDQGDAVELKGLPEGRFPATKLLGAFTRYGWQRGKAYDAGVYCIHFMPVSTADLTVVARYDSGLWMGSPADQEDQTLVEVHVVKGLQDADALGWGERPYWREHVEIPWSQVPPRIVSEVLATINQIAS</sequence>
<dbReference type="InterPro" id="IPR025406">
    <property type="entry name" value="DUF4132"/>
</dbReference>
<organism evidence="2 3">
    <name type="scientific">Arachnia propionica</name>
    <dbReference type="NCBI Taxonomy" id="1750"/>
    <lineage>
        <taxon>Bacteria</taxon>
        <taxon>Bacillati</taxon>
        <taxon>Actinomycetota</taxon>
        <taxon>Actinomycetes</taxon>
        <taxon>Propionibacteriales</taxon>
        <taxon>Propionibacteriaceae</taxon>
        <taxon>Arachnia</taxon>
    </lineage>
</organism>
<dbReference type="SUPFAM" id="SSF142921">
    <property type="entry name" value="WGR domain-like"/>
    <property type="match status" value="1"/>
</dbReference>
<reference evidence="2 3" key="1">
    <citation type="submission" date="2018-11" db="EMBL/GenBank/DDBJ databases">
        <title>Genomes From Bacteria Associated with the Canine Oral Cavity: a Test Case for Automated Genome-Based Taxonomic Assignment.</title>
        <authorList>
            <person name="Coil D.A."/>
            <person name="Jospin G."/>
            <person name="Darling A.E."/>
            <person name="Wallis C."/>
            <person name="Davis I.J."/>
            <person name="Harris S."/>
            <person name="Eisen J.A."/>
            <person name="Holcombe L.J."/>
            <person name="O'Flynn C."/>
        </authorList>
    </citation>
    <scope>NUCLEOTIDE SEQUENCE [LARGE SCALE GENOMIC DNA]</scope>
    <source>
        <strain evidence="2 3">OH2822_COT-296</strain>
    </source>
</reference>